<gene>
    <name evidence="5" type="ORF">Dsin_031439</name>
</gene>
<feature type="transmembrane region" description="Helical" evidence="4">
    <location>
        <begin position="659"/>
        <end position="681"/>
    </location>
</feature>
<dbReference type="Pfam" id="PF12796">
    <property type="entry name" value="Ank_2"/>
    <property type="match status" value="3"/>
</dbReference>
<evidence type="ECO:0008006" key="7">
    <source>
        <dbReference type="Google" id="ProtNLM"/>
    </source>
</evidence>
<feature type="transmembrane region" description="Helical" evidence="4">
    <location>
        <begin position="628"/>
        <end position="647"/>
    </location>
</feature>
<feature type="repeat" description="ANK" evidence="3">
    <location>
        <begin position="72"/>
        <end position="104"/>
    </location>
</feature>
<feature type="transmembrane region" description="Helical" evidence="4">
    <location>
        <begin position="532"/>
        <end position="552"/>
    </location>
</feature>
<evidence type="ECO:0000313" key="5">
    <source>
        <dbReference type="EMBL" id="KAK3184153.1"/>
    </source>
</evidence>
<keyword evidence="4" id="KW-0812">Transmembrane</keyword>
<dbReference type="PANTHER" id="PTHR24186:SF50">
    <property type="entry name" value="ANKYRIN REPEAT-CONTAINING PROTEIN ITN1-LIKE ISOFORM X1"/>
    <property type="match status" value="1"/>
</dbReference>
<name>A0AAD9ZLX4_9ROSI</name>
<keyword evidence="4" id="KW-0472">Membrane</keyword>
<dbReference type="GO" id="GO:0005886">
    <property type="term" value="C:plasma membrane"/>
    <property type="evidence" value="ECO:0007669"/>
    <property type="project" value="TreeGrafter"/>
</dbReference>
<feature type="repeat" description="ANK" evidence="3">
    <location>
        <begin position="259"/>
        <end position="282"/>
    </location>
</feature>
<evidence type="ECO:0000313" key="6">
    <source>
        <dbReference type="Proteomes" id="UP001281410"/>
    </source>
</evidence>
<dbReference type="PROSITE" id="PS50297">
    <property type="entry name" value="ANK_REP_REGION"/>
    <property type="match status" value="3"/>
</dbReference>
<evidence type="ECO:0000256" key="3">
    <source>
        <dbReference type="PROSITE-ProRule" id="PRU00023"/>
    </source>
</evidence>
<evidence type="ECO:0000256" key="1">
    <source>
        <dbReference type="ARBA" id="ARBA00022737"/>
    </source>
</evidence>
<feature type="repeat" description="ANK" evidence="3">
    <location>
        <begin position="329"/>
        <end position="362"/>
    </location>
</feature>
<dbReference type="InterPro" id="IPR002110">
    <property type="entry name" value="Ankyrin_rpt"/>
</dbReference>
<evidence type="ECO:0000256" key="4">
    <source>
        <dbReference type="SAM" id="Phobius"/>
    </source>
</evidence>
<accession>A0AAD9ZLX4</accession>
<proteinExistence type="predicted"/>
<comment type="caution">
    <text evidence="5">The sequence shown here is derived from an EMBL/GenBank/DDBJ whole genome shotgun (WGS) entry which is preliminary data.</text>
</comment>
<evidence type="ECO:0000256" key="2">
    <source>
        <dbReference type="ARBA" id="ARBA00023043"/>
    </source>
</evidence>
<dbReference type="Proteomes" id="UP001281410">
    <property type="component" value="Unassembled WGS sequence"/>
</dbReference>
<protein>
    <recommendedName>
        <fullName evidence="7">PGG domain-containing protein</fullName>
    </recommendedName>
</protein>
<reference evidence="5" key="1">
    <citation type="journal article" date="2023" name="Plant J.">
        <title>Genome sequences and population genomics provide insights into the demographic history, inbreeding, and mutation load of two 'living fossil' tree species of Dipteronia.</title>
        <authorList>
            <person name="Feng Y."/>
            <person name="Comes H.P."/>
            <person name="Chen J."/>
            <person name="Zhu S."/>
            <person name="Lu R."/>
            <person name="Zhang X."/>
            <person name="Li P."/>
            <person name="Qiu J."/>
            <person name="Olsen K.M."/>
            <person name="Qiu Y."/>
        </authorList>
    </citation>
    <scope>NUCLEOTIDE SEQUENCE</scope>
    <source>
        <strain evidence="5">NBL</strain>
    </source>
</reference>
<organism evidence="5 6">
    <name type="scientific">Dipteronia sinensis</name>
    <dbReference type="NCBI Taxonomy" id="43782"/>
    <lineage>
        <taxon>Eukaryota</taxon>
        <taxon>Viridiplantae</taxon>
        <taxon>Streptophyta</taxon>
        <taxon>Embryophyta</taxon>
        <taxon>Tracheophyta</taxon>
        <taxon>Spermatophyta</taxon>
        <taxon>Magnoliopsida</taxon>
        <taxon>eudicotyledons</taxon>
        <taxon>Gunneridae</taxon>
        <taxon>Pentapetalae</taxon>
        <taxon>rosids</taxon>
        <taxon>malvids</taxon>
        <taxon>Sapindales</taxon>
        <taxon>Sapindaceae</taxon>
        <taxon>Hippocastanoideae</taxon>
        <taxon>Acereae</taxon>
        <taxon>Dipteronia</taxon>
    </lineage>
</organism>
<feature type="transmembrane region" description="Helical" evidence="4">
    <location>
        <begin position="461"/>
        <end position="484"/>
    </location>
</feature>
<dbReference type="SMART" id="SM00248">
    <property type="entry name" value="ANK"/>
    <property type="match status" value="9"/>
</dbReference>
<feature type="repeat" description="ANK" evidence="3">
    <location>
        <begin position="156"/>
        <end position="178"/>
    </location>
</feature>
<keyword evidence="1" id="KW-0677">Repeat</keyword>
<dbReference type="EMBL" id="JANJYJ010000010">
    <property type="protein sequence ID" value="KAK3184153.1"/>
    <property type="molecule type" value="Genomic_DNA"/>
</dbReference>
<keyword evidence="6" id="KW-1185">Reference proteome</keyword>
<dbReference type="PANTHER" id="PTHR24186">
    <property type="entry name" value="PROTEIN PHOSPHATASE 1 REGULATORY SUBUNIT"/>
    <property type="match status" value="1"/>
</dbReference>
<dbReference type="Gene3D" id="1.25.40.20">
    <property type="entry name" value="Ankyrin repeat-containing domain"/>
    <property type="match status" value="2"/>
</dbReference>
<dbReference type="SUPFAM" id="SSF48403">
    <property type="entry name" value="Ankyrin repeat"/>
    <property type="match status" value="2"/>
</dbReference>
<keyword evidence="4" id="KW-1133">Transmembrane helix</keyword>
<sequence>MMDATHFEAAQRGNINDFPFCEINNQDSSDIFDKVSPLGNSLLHVAAGSGNLEITELMARQLPILMTRKNYEGNTPLHFAVKNEKLNTTKVLVDCAEQTRTSDTLLRMTNDEGNTALHMVLLKLKVAKKETVDNLIAVTRCLISADPEVSFVENNASKSPLHLAIESNNIEIIEYLLSALPQDAGLCDRHQRKNPMHVAIEKKQLDFLKVVRRKKEELLLLRDDEENTLLHYAASIGYFEGVNYLLELNSNWAFDRNKKGLYPLHLACENGHAKIMKKLLEKWPDATEFLCNRGRSILHVAAMHGKEETVSCILKEKALDELVNKKDKDGNTPLHLAALSCNPLVVATLMYHKRSKLDLVNNQGLTAYDLFNLKESQKVQDQGIDVNVGNMGDNYDKDSSEMDFKRFDERNRFQKIATSVLFYKKKKSFYPKNGYSSITKVALAHIKSKERLSKEDVNSRINILFVVAALIVGAAYAGSLQMFVNGKSVDDAGASNATTPKRFVNRYINDTDWELKYGFQRDWLVNFVFDNVAAMGLSITAVFTLCSALLLVDTLATILVKIAFSCLVFALSFMANAFLSAIRIGMETYEIESSNIQLVRAVLQLSQWLLVSIPLMILAFGREALTRHILSIFFGIYFQLHRLWRMVHYPLLDRRIAKYGQIIFVGFFILFLFFFLFLFMFNTRFYF</sequence>
<dbReference type="PROSITE" id="PS50088">
    <property type="entry name" value="ANK_REPEAT"/>
    <property type="match status" value="4"/>
</dbReference>
<keyword evidence="2 3" id="KW-0040">ANK repeat</keyword>
<dbReference type="InterPro" id="IPR036770">
    <property type="entry name" value="Ankyrin_rpt-contain_sf"/>
</dbReference>
<feature type="transmembrane region" description="Helical" evidence="4">
    <location>
        <begin position="559"/>
        <end position="582"/>
    </location>
</feature>
<feature type="transmembrane region" description="Helical" evidence="4">
    <location>
        <begin position="602"/>
        <end position="621"/>
    </location>
</feature>
<dbReference type="AlphaFoldDB" id="A0AAD9ZLX4"/>